<dbReference type="KEGG" id="palc:A0T30_16490"/>
<dbReference type="GeneID" id="42931404"/>
<sequence>MATINRNRVPAELHQLLPLAEKFGVADDLLRENLVKASSAEEIKELKSRVFAFEDALDKWLAGAEAEGPEFSVEYIAFSAMRMAADYA</sequence>
<dbReference type="AlphaFoldDB" id="Q939G9"/>
<name>Q939G9_AQUAC</name>
<dbReference type="EMBL" id="AY038186">
    <property type="protein sequence ID" value="AAK73289.1"/>
    <property type="molecule type" value="Genomic_DNA"/>
</dbReference>
<evidence type="ECO:0000313" key="1">
    <source>
        <dbReference type="EMBL" id="AAK73289.1"/>
    </source>
</evidence>
<reference evidence="1" key="1">
    <citation type="journal article" date="2001" name="Mol. Microbiol.">
        <title>Discovery and distribution of super-integrons among pseudomonads.</title>
        <authorList>
            <person name="Vaisvila R."/>
            <person name="Morgan R.D."/>
            <person name="Posfai J."/>
            <person name="Raleigh E.A."/>
        </authorList>
    </citation>
    <scope>NUCLEOTIDE SEQUENCE</scope>
    <source>
        <strain evidence="1">ATCC 55044</strain>
    </source>
</reference>
<protein>
    <submittedName>
        <fullName evidence="1">Ypar2</fullName>
    </submittedName>
</protein>
<dbReference type="RefSeq" id="WP_061905034.1">
    <property type="nucleotide sequence ID" value="NZ_CP014784.1"/>
</dbReference>
<organism evidence="1">
    <name type="scientific">Aquipseudomonas alcaligenes</name>
    <name type="common">Pseudomonas alcaligenes</name>
    <dbReference type="NCBI Taxonomy" id="43263"/>
    <lineage>
        <taxon>Bacteria</taxon>
        <taxon>Pseudomonadati</taxon>
        <taxon>Pseudomonadota</taxon>
        <taxon>Gammaproteobacteria</taxon>
        <taxon>Pseudomonadales</taxon>
        <taxon>Pseudomonadaceae</taxon>
        <taxon>Aquipseudomonas</taxon>
    </lineage>
</organism>
<accession>Q939G9</accession>
<proteinExistence type="predicted"/>